<dbReference type="RefSeq" id="WP_263049566.1">
    <property type="nucleotide sequence ID" value="NZ_CP106735.1"/>
</dbReference>
<feature type="domain" description="ABM" evidence="1">
    <location>
        <begin position="2"/>
        <end position="92"/>
    </location>
</feature>
<dbReference type="InterPro" id="IPR007138">
    <property type="entry name" value="ABM_dom"/>
</dbReference>
<dbReference type="Gene3D" id="3.30.70.100">
    <property type="match status" value="1"/>
</dbReference>
<evidence type="ECO:0000259" key="1">
    <source>
        <dbReference type="PROSITE" id="PS51725"/>
    </source>
</evidence>
<keyword evidence="2" id="KW-0560">Oxidoreductase</keyword>
<keyword evidence="2" id="KW-0503">Monooxygenase</keyword>
<dbReference type="SUPFAM" id="SSF54909">
    <property type="entry name" value="Dimeric alpha+beta barrel"/>
    <property type="match status" value="1"/>
</dbReference>
<dbReference type="InterPro" id="IPR011008">
    <property type="entry name" value="Dimeric_a/b-barrel"/>
</dbReference>
<name>A0ABY6CV88_9BACT</name>
<sequence>MIIRIVRMTFEDQYVDRFLEIFDMSKEKIRSFPGCRHLELLVDVQHPNIFSTYSMWENESDLNKYRDSELFGQVWPDTKKLFAAPAVANSYYQKIKLG</sequence>
<dbReference type="EMBL" id="CP106735">
    <property type="protein sequence ID" value="UXX77819.1"/>
    <property type="molecule type" value="Genomic_DNA"/>
</dbReference>
<reference evidence="2" key="1">
    <citation type="submission" date="2022-10" db="EMBL/GenBank/DDBJ databases">
        <title>Comparative genomics and taxonomic characterization of three novel marine species of genus Reichenbachiella exhibiting antioxidant and polysaccharide degradation activities.</title>
        <authorList>
            <person name="Muhammad N."/>
            <person name="Lee Y.-J."/>
            <person name="Ko J."/>
            <person name="Kim S.-G."/>
        </authorList>
    </citation>
    <scope>NUCLEOTIDE SEQUENCE</scope>
    <source>
        <strain evidence="2">Wsw4-B4</strain>
    </source>
</reference>
<keyword evidence="3" id="KW-1185">Reference proteome</keyword>
<dbReference type="Pfam" id="PF03992">
    <property type="entry name" value="ABM"/>
    <property type="match status" value="1"/>
</dbReference>
<evidence type="ECO:0000313" key="3">
    <source>
        <dbReference type="Proteomes" id="UP001062165"/>
    </source>
</evidence>
<accession>A0ABY6CV88</accession>
<organism evidence="2 3">
    <name type="scientific">Reichenbachiella carrageenanivorans</name>
    <dbReference type="NCBI Taxonomy" id="2979869"/>
    <lineage>
        <taxon>Bacteria</taxon>
        <taxon>Pseudomonadati</taxon>
        <taxon>Bacteroidota</taxon>
        <taxon>Cytophagia</taxon>
        <taxon>Cytophagales</taxon>
        <taxon>Reichenbachiellaceae</taxon>
        <taxon>Reichenbachiella</taxon>
    </lineage>
</organism>
<dbReference type="PROSITE" id="PS51725">
    <property type="entry name" value="ABM"/>
    <property type="match status" value="1"/>
</dbReference>
<protein>
    <submittedName>
        <fullName evidence="2">Antibiotic biosynthesis monooxygenase</fullName>
    </submittedName>
</protein>
<dbReference type="Proteomes" id="UP001062165">
    <property type="component" value="Chromosome"/>
</dbReference>
<dbReference type="GO" id="GO:0004497">
    <property type="term" value="F:monooxygenase activity"/>
    <property type="evidence" value="ECO:0007669"/>
    <property type="project" value="UniProtKB-KW"/>
</dbReference>
<evidence type="ECO:0000313" key="2">
    <source>
        <dbReference type="EMBL" id="UXX77819.1"/>
    </source>
</evidence>
<proteinExistence type="predicted"/>
<gene>
    <name evidence="2" type="ORF">N7E81_10595</name>
</gene>